<dbReference type="SUPFAM" id="SSF53901">
    <property type="entry name" value="Thiolase-like"/>
    <property type="match status" value="2"/>
</dbReference>
<gene>
    <name evidence="15" type="ORF">ACFQND_10105</name>
</gene>
<evidence type="ECO:0000256" key="7">
    <source>
        <dbReference type="ARBA" id="ARBA00022692"/>
    </source>
</evidence>
<evidence type="ECO:0000256" key="1">
    <source>
        <dbReference type="ARBA" id="ARBA00004533"/>
    </source>
</evidence>
<keyword evidence="4" id="KW-1003">Cell membrane</keyword>
<evidence type="ECO:0000259" key="14">
    <source>
        <dbReference type="PROSITE" id="PS52004"/>
    </source>
</evidence>
<dbReference type="Proteomes" id="UP001596270">
    <property type="component" value="Unassembled WGS sequence"/>
</dbReference>
<evidence type="ECO:0000256" key="6">
    <source>
        <dbReference type="ARBA" id="ARBA00022679"/>
    </source>
</evidence>
<dbReference type="InterPro" id="IPR016039">
    <property type="entry name" value="Thiolase-like"/>
</dbReference>
<keyword evidence="16" id="KW-1185">Reference proteome</keyword>
<dbReference type="InterPro" id="IPR020841">
    <property type="entry name" value="PKS_Beta-ketoAc_synthase_dom"/>
</dbReference>
<keyword evidence="6 13" id="KW-0808">Transferase</keyword>
<evidence type="ECO:0000256" key="3">
    <source>
        <dbReference type="ARBA" id="ARBA00022458"/>
    </source>
</evidence>
<comment type="caution">
    <text evidence="15">The sequence shown here is derived from an EMBL/GenBank/DDBJ whole genome shotgun (WGS) entry which is preliminary data.</text>
</comment>
<evidence type="ECO:0000256" key="11">
    <source>
        <dbReference type="ARBA" id="ARBA00039445"/>
    </source>
</evidence>
<dbReference type="PROSITE" id="PS51257">
    <property type="entry name" value="PROKAR_LIPOPROTEIN"/>
    <property type="match status" value="1"/>
</dbReference>
<evidence type="ECO:0000256" key="9">
    <source>
        <dbReference type="ARBA" id="ARBA00023136"/>
    </source>
</evidence>
<keyword evidence="9" id="KW-0472">Membrane</keyword>
<evidence type="ECO:0000313" key="15">
    <source>
        <dbReference type="EMBL" id="MFC6281584.1"/>
    </source>
</evidence>
<keyword evidence="7" id="KW-0812">Transmembrane</keyword>
<dbReference type="NCBIfam" id="NF005589">
    <property type="entry name" value="PRK07314.1"/>
    <property type="match status" value="1"/>
</dbReference>
<name>A0ABW1TVD3_9BURK</name>
<dbReference type="EMBL" id="JBHSRS010000018">
    <property type="protein sequence ID" value="MFC6281584.1"/>
    <property type="molecule type" value="Genomic_DNA"/>
</dbReference>
<dbReference type="SMART" id="SM00825">
    <property type="entry name" value="PKS_KS"/>
    <property type="match status" value="1"/>
</dbReference>
<dbReference type="RefSeq" id="WP_371437200.1">
    <property type="nucleotide sequence ID" value="NZ_JBHSRS010000018.1"/>
</dbReference>
<dbReference type="PANTHER" id="PTHR11712:SF352">
    <property type="entry name" value="3-OXOACYL-[ACYL-CARRIER-PROTEIN] SYNTHASE"/>
    <property type="match status" value="1"/>
</dbReference>
<dbReference type="InterPro" id="IPR018201">
    <property type="entry name" value="Ketoacyl_synth_AS"/>
</dbReference>
<comment type="function">
    <text evidence="10">Proposed to synthesize NOD factor fatty acyl chain. Involved in the synthesis of a highly unsaturated fatty acid moiety, which forms part of a lipo-oligosaccharide that is responsible for host specificity.</text>
</comment>
<organism evidence="15 16">
    <name type="scientific">Polaromonas aquatica</name>
    <dbReference type="NCBI Taxonomy" id="332657"/>
    <lineage>
        <taxon>Bacteria</taxon>
        <taxon>Pseudomonadati</taxon>
        <taxon>Pseudomonadota</taxon>
        <taxon>Betaproteobacteria</taxon>
        <taxon>Burkholderiales</taxon>
        <taxon>Comamonadaceae</taxon>
        <taxon>Polaromonas</taxon>
    </lineage>
</organism>
<dbReference type="InterPro" id="IPR000794">
    <property type="entry name" value="Beta-ketoacyl_synthase"/>
</dbReference>
<keyword evidence="5" id="KW-0997">Cell inner membrane</keyword>
<dbReference type="PANTHER" id="PTHR11712">
    <property type="entry name" value="POLYKETIDE SYNTHASE-RELATED"/>
    <property type="match status" value="1"/>
</dbReference>
<evidence type="ECO:0000313" key="16">
    <source>
        <dbReference type="Proteomes" id="UP001596270"/>
    </source>
</evidence>
<dbReference type="Pfam" id="PF02801">
    <property type="entry name" value="Ketoacyl-synt_C"/>
    <property type="match status" value="1"/>
</dbReference>
<dbReference type="Pfam" id="PF00109">
    <property type="entry name" value="ketoacyl-synt"/>
    <property type="match status" value="1"/>
</dbReference>
<dbReference type="InterPro" id="IPR014030">
    <property type="entry name" value="Ketoacyl_synth_N"/>
</dbReference>
<evidence type="ECO:0000256" key="8">
    <source>
        <dbReference type="ARBA" id="ARBA00022989"/>
    </source>
</evidence>
<reference evidence="16" key="1">
    <citation type="journal article" date="2019" name="Int. J. Syst. Evol. Microbiol.">
        <title>The Global Catalogue of Microorganisms (GCM) 10K type strain sequencing project: providing services to taxonomists for standard genome sequencing and annotation.</title>
        <authorList>
            <consortium name="The Broad Institute Genomics Platform"/>
            <consortium name="The Broad Institute Genome Sequencing Center for Infectious Disease"/>
            <person name="Wu L."/>
            <person name="Ma J."/>
        </authorList>
    </citation>
    <scope>NUCLEOTIDE SEQUENCE [LARGE SCALE GENOMIC DNA]</scope>
    <source>
        <strain evidence="16">CCUG 39402</strain>
    </source>
</reference>
<evidence type="ECO:0000256" key="2">
    <source>
        <dbReference type="ARBA" id="ARBA00008467"/>
    </source>
</evidence>
<dbReference type="InterPro" id="IPR014031">
    <property type="entry name" value="Ketoacyl_synth_C"/>
</dbReference>
<feature type="domain" description="Ketosynthase family 3 (KS3)" evidence="14">
    <location>
        <begin position="4"/>
        <end position="415"/>
    </location>
</feature>
<evidence type="ECO:0000256" key="10">
    <source>
        <dbReference type="ARBA" id="ARBA00037576"/>
    </source>
</evidence>
<comment type="similarity">
    <text evidence="2 13">Belongs to the thiolase-like superfamily. Beta-ketoacyl-ACP synthases family.</text>
</comment>
<keyword evidence="8" id="KW-1133">Transmembrane helix</keyword>
<evidence type="ECO:0000256" key="13">
    <source>
        <dbReference type="RuleBase" id="RU003694"/>
    </source>
</evidence>
<keyword evidence="3" id="KW-0536">Nodulation</keyword>
<dbReference type="Gene3D" id="3.40.47.10">
    <property type="match status" value="1"/>
</dbReference>
<dbReference type="PROSITE" id="PS52004">
    <property type="entry name" value="KS3_2"/>
    <property type="match status" value="1"/>
</dbReference>
<accession>A0ABW1TVD3</accession>
<protein>
    <recommendedName>
        <fullName evidence="11">Nodulation protein E</fullName>
    </recommendedName>
    <alternativeName>
        <fullName evidence="12">Host-specificity of nodulation protein B</fullName>
    </alternativeName>
</protein>
<evidence type="ECO:0000256" key="5">
    <source>
        <dbReference type="ARBA" id="ARBA00022519"/>
    </source>
</evidence>
<dbReference type="PROSITE" id="PS00606">
    <property type="entry name" value="KS3_1"/>
    <property type="match status" value="1"/>
</dbReference>
<sequence length="416" mass="43001">MTALRRVAITGLGIVSPVGTGCAAFFESLLAARSGIRAIDVAFPTGTESVLAGDIDFHPDAHFAKAKLLTMDRVSQLALVAAREAMQQAGLGDPSTWGGLQPERFGVSMGTGSGGAGSLDSAYTALLEQKVARLRPMTVVLAMNNATAAHLSMEFGLKGPNSTVSNACASSATAIGDAFRQIRHGYADAMLVGGAEALLNRGTIKAWQAMHTLARPHADGPQASCRPFSKDRTGLVLSEGSAMLVLEDWETAKRRGATILAELAGYASTTDAHHLTQPEAQGQASAMVLGLQDAGLNAADIGYLNAHGTATEVGDVVETNAIRLAFQGAADALPVSSTKGVHGHSMGAAGAMEFLASVMALRVGQLPPTAFLETPDPRCDLDYIPLQARDSKGLRAVMSNSFAFGGSNSVLIAKTA</sequence>
<dbReference type="CDD" id="cd00834">
    <property type="entry name" value="KAS_I_II"/>
    <property type="match status" value="1"/>
</dbReference>
<evidence type="ECO:0000256" key="12">
    <source>
        <dbReference type="ARBA" id="ARBA00041756"/>
    </source>
</evidence>
<comment type="subcellular location">
    <subcellularLocation>
        <location evidence="1">Cell inner membrane</location>
    </subcellularLocation>
</comment>
<proteinExistence type="inferred from homology"/>
<evidence type="ECO:0000256" key="4">
    <source>
        <dbReference type="ARBA" id="ARBA00022475"/>
    </source>
</evidence>